<reference evidence="3 4" key="1">
    <citation type="submission" date="2020-08" db="EMBL/GenBank/DDBJ databases">
        <title>Genomic Encyclopedia of Type Strains, Phase IV (KMG-IV): sequencing the most valuable type-strain genomes for metagenomic binning, comparative biology and taxonomic classification.</title>
        <authorList>
            <person name="Goeker M."/>
        </authorList>
    </citation>
    <scope>NUCLEOTIDE SEQUENCE [LARGE SCALE GENOMIC DNA]</scope>
    <source>
        <strain evidence="3 4">DSM 40141</strain>
    </source>
</reference>
<dbReference type="Gene3D" id="2.130.10.10">
    <property type="entry name" value="YVTN repeat-like/Quinoprotein amine dehydrogenase"/>
    <property type="match status" value="1"/>
</dbReference>
<evidence type="ECO:0000256" key="1">
    <source>
        <dbReference type="SAM" id="MobiDB-lite"/>
    </source>
</evidence>
<evidence type="ECO:0000313" key="4">
    <source>
        <dbReference type="Proteomes" id="UP000540423"/>
    </source>
</evidence>
<dbReference type="EMBL" id="JACHEM010000003">
    <property type="protein sequence ID" value="MBB6435196.1"/>
    <property type="molecule type" value="Genomic_DNA"/>
</dbReference>
<dbReference type="Proteomes" id="UP000540423">
    <property type="component" value="Unassembled WGS sequence"/>
</dbReference>
<name>A0A7X0LPT2_9ACTN</name>
<dbReference type="AlphaFoldDB" id="A0A7X0LPT2"/>
<keyword evidence="4" id="KW-1185">Reference proteome</keyword>
<evidence type="ECO:0000256" key="2">
    <source>
        <dbReference type="SAM" id="Phobius"/>
    </source>
</evidence>
<feature type="compositionally biased region" description="Polar residues" evidence="1">
    <location>
        <begin position="7"/>
        <end position="24"/>
    </location>
</feature>
<feature type="region of interest" description="Disordered" evidence="1">
    <location>
        <begin position="1"/>
        <end position="34"/>
    </location>
</feature>
<keyword evidence="2" id="KW-1133">Transmembrane helix</keyword>
<dbReference type="SUPFAM" id="SSF50969">
    <property type="entry name" value="YVTN repeat-like/Quinoprotein amine dehydrogenase"/>
    <property type="match status" value="1"/>
</dbReference>
<evidence type="ECO:0008006" key="5">
    <source>
        <dbReference type="Google" id="ProtNLM"/>
    </source>
</evidence>
<sequence>MKFDQATPATSEESAPQVPPSNGSNKREQRPSRRGAYVAAGIVAAVVAAAAIAVTLTMGGNGEQGQQSSAKSAGPDVTARPDQSPPRDLIAAGKIALSAYHTTKDVKQPNGDVIRTYNWRLLNTNTGRYEETDWAWLSVAPGMQTAAVLERGLPAKRVGLLSLATGKVTRWIDVDKGVGGVQFSPDGKKLLATAYGLNPDRMFMDTPQQVNGKKQPGPKASRTGFYAIDVATGKADFADRPADKTAVLMPGGGRKDFRWSHDSKLLWEYRTDNPGRIFYTLKGSETQAPKAEAHLDYAEAGLSPDGNLVAGSFAGKKGQIISEVLDARTGKRAALVPGQQLLAWADDKHLVAWSCDPEQCDPGRGEFRNQLILVGPEDETVTPLSGFREAKLHYDGRWNPVFTRR</sequence>
<feature type="transmembrane region" description="Helical" evidence="2">
    <location>
        <begin position="36"/>
        <end position="59"/>
    </location>
</feature>
<proteinExistence type="predicted"/>
<dbReference type="InterPro" id="IPR011044">
    <property type="entry name" value="Quino_amine_DH_bsu"/>
</dbReference>
<gene>
    <name evidence="3" type="ORF">HNQ79_001647</name>
</gene>
<evidence type="ECO:0000313" key="3">
    <source>
        <dbReference type="EMBL" id="MBB6435196.1"/>
    </source>
</evidence>
<keyword evidence="2" id="KW-0472">Membrane</keyword>
<dbReference type="InterPro" id="IPR015943">
    <property type="entry name" value="WD40/YVTN_repeat-like_dom_sf"/>
</dbReference>
<accession>A0A7X0LPT2</accession>
<organism evidence="3 4">
    <name type="scientific">Streptomyces candidus</name>
    <dbReference type="NCBI Taxonomy" id="67283"/>
    <lineage>
        <taxon>Bacteria</taxon>
        <taxon>Bacillati</taxon>
        <taxon>Actinomycetota</taxon>
        <taxon>Actinomycetes</taxon>
        <taxon>Kitasatosporales</taxon>
        <taxon>Streptomycetaceae</taxon>
        <taxon>Streptomyces</taxon>
    </lineage>
</organism>
<comment type="caution">
    <text evidence="3">The sequence shown here is derived from an EMBL/GenBank/DDBJ whole genome shotgun (WGS) entry which is preliminary data.</text>
</comment>
<feature type="region of interest" description="Disordered" evidence="1">
    <location>
        <begin position="60"/>
        <end position="87"/>
    </location>
</feature>
<dbReference type="RefSeq" id="WP_185028471.1">
    <property type="nucleotide sequence ID" value="NZ_BNBN01000004.1"/>
</dbReference>
<keyword evidence="2" id="KW-0812">Transmembrane</keyword>
<protein>
    <recommendedName>
        <fullName evidence="5">WD40 repeat domain-containing protein</fullName>
    </recommendedName>
</protein>